<accession>A0A345XMJ3</accession>
<dbReference type="RefSeq" id="WP_208877352.1">
    <property type="nucleotide sequence ID" value="NZ_CP031320.1"/>
</dbReference>
<feature type="transmembrane region" description="Helical" evidence="1">
    <location>
        <begin position="271"/>
        <end position="290"/>
    </location>
</feature>
<organism evidence="2 3">
    <name type="scientific">Streptomyces armeniacus</name>
    <dbReference type="NCBI Taxonomy" id="83291"/>
    <lineage>
        <taxon>Bacteria</taxon>
        <taxon>Bacillati</taxon>
        <taxon>Actinomycetota</taxon>
        <taxon>Actinomycetes</taxon>
        <taxon>Kitasatosporales</taxon>
        <taxon>Streptomycetaceae</taxon>
        <taxon>Streptomyces</taxon>
    </lineage>
</organism>
<reference evidence="2 3" key="1">
    <citation type="submission" date="2018-07" db="EMBL/GenBank/DDBJ databases">
        <title>Draft genome of the type strain Streptomyces armeniacus ATCC 15676.</title>
        <authorList>
            <person name="Labana P."/>
            <person name="Gosse J.T."/>
            <person name="Boddy C.N."/>
        </authorList>
    </citation>
    <scope>NUCLEOTIDE SEQUENCE [LARGE SCALE GENOMIC DNA]</scope>
    <source>
        <strain evidence="2 3">ATCC 15676</strain>
    </source>
</reference>
<dbReference type="EMBL" id="CP031320">
    <property type="protein sequence ID" value="AXK32859.1"/>
    <property type="molecule type" value="Genomic_DNA"/>
</dbReference>
<evidence type="ECO:0000313" key="3">
    <source>
        <dbReference type="Proteomes" id="UP000254425"/>
    </source>
</evidence>
<protein>
    <submittedName>
        <fullName evidence="2">NnrS multi-domain protein</fullName>
    </submittedName>
</protein>
<evidence type="ECO:0000256" key="1">
    <source>
        <dbReference type="SAM" id="Phobius"/>
    </source>
</evidence>
<keyword evidence="3" id="KW-1185">Reference proteome</keyword>
<dbReference type="KEGG" id="sarm:DVA86_09555"/>
<sequence length="528" mass="56844">MLRRRFDRLVLVLIEVRGGERDRETAKSACETRGWRVVDEYGRGEAASAGVLTAAPDARLLSVEVGLYGAARRAERGAAWRVRRLARAYSVEMYVRRAELLRRDRELLPDWYAHTTAHRPDVPVRPAAPPAVRAYGWARFRARCRERLGRYDAGVLVAGTPSEARRLARMPRDAHASNGAHAVRGDDLDVRLDVRPGDGRSRSRSGVVLRREDDLNGRLAALCVWLVVMSLLGVVARDAEGGGRYAVTTLALAAFVAALRVGTRLGHDGRALWGAAVTVVTALFFLLAWVGGPGDHSGLSRGQAFLIVFGVFIGGGLWLLVRQWTWGEWLTVAGPIAATVIGSALLAAGSVKHALYADELSLSPGDLDVPGVWQAIAAVALLRDLYPLLLVPAAYGFAKHFHYVRDFHGATVAAVLLAAFGATALGVVLDSADRAAHATVDAAERGTQPPSYFGVDPSWTCVEPVVPLSELASQGGRLRPERPYVSFGVADGDVVLWDTTTDGPLKLPAKHVRLVPASTPDTACAPPR</sequence>
<keyword evidence="1" id="KW-1133">Transmembrane helix</keyword>
<feature type="transmembrane region" description="Helical" evidence="1">
    <location>
        <begin position="328"/>
        <end position="351"/>
    </location>
</feature>
<evidence type="ECO:0000313" key="2">
    <source>
        <dbReference type="EMBL" id="AXK32859.1"/>
    </source>
</evidence>
<name>A0A345XMJ3_9ACTN</name>
<feature type="transmembrane region" description="Helical" evidence="1">
    <location>
        <begin position="219"/>
        <end position="236"/>
    </location>
</feature>
<proteinExistence type="predicted"/>
<keyword evidence="1" id="KW-0472">Membrane</keyword>
<feature type="transmembrane region" description="Helical" evidence="1">
    <location>
        <begin position="302"/>
        <end position="321"/>
    </location>
</feature>
<feature type="transmembrane region" description="Helical" evidence="1">
    <location>
        <begin position="242"/>
        <end position="259"/>
    </location>
</feature>
<dbReference type="Proteomes" id="UP000254425">
    <property type="component" value="Chromosome"/>
</dbReference>
<dbReference type="AlphaFoldDB" id="A0A345XMJ3"/>
<feature type="transmembrane region" description="Helical" evidence="1">
    <location>
        <begin position="407"/>
        <end position="429"/>
    </location>
</feature>
<gene>
    <name evidence="2" type="ORF">DVA86_09555</name>
</gene>
<keyword evidence="1" id="KW-0812">Transmembrane</keyword>